<feature type="domain" description="Protein kinase" evidence="2">
    <location>
        <begin position="30"/>
        <end position="293"/>
    </location>
</feature>
<protein>
    <submittedName>
        <fullName evidence="3">Serine/threonine protein kinase</fullName>
    </submittedName>
</protein>
<keyword evidence="3" id="KW-0418">Kinase</keyword>
<dbReference type="GO" id="GO:0004674">
    <property type="term" value="F:protein serine/threonine kinase activity"/>
    <property type="evidence" value="ECO:0007669"/>
    <property type="project" value="UniProtKB-KW"/>
</dbReference>
<organism evidence="3 4">
    <name type="scientific">Salibacterium qingdaonense</name>
    <dbReference type="NCBI Taxonomy" id="266892"/>
    <lineage>
        <taxon>Bacteria</taxon>
        <taxon>Bacillati</taxon>
        <taxon>Bacillota</taxon>
        <taxon>Bacilli</taxon>
        <taxon>Bacillales</taxon>
        <taxon>Bacillaceae</taxon>
    </lineage>
</organism>
<gene>
    <name evidence="3" type="ORF">SAMN04488054_13118</name>
</gene>
<dbReference type="SMART" id="SM00220">
    <property type="entry name" value="S_TKc"/>
    <property type="match status" value="1"/>
</dbReference>
<feature type="region of interest" description="Disordered" evidence="1">
    <location>
        <begin position="273"/>
        <end position="309"/>
    </location>
</feature>
<keyword evidence="3" id="KW-0808">Transferase</keyword>
<evidence type="ECO:0000256" key="1">
    <source>
        <dbReference type="SAM" id="MobiDB-lite"/>
    </source>
</evidence>
<dbReference type="Gene3D" id="3.30.200.20">
    <property type="entry name" value="Phosphorylase Kinase, domain 1"/>
    <property type="match status" value="1"/>
</dbReference>
<proteinExistence type="predicted"/>
<accession>A0A1I4PTY9</accession>
<dbReference type="InterPro" id="IPR011009">
    <property type="entry name" value="Kinase-like_dom_sf"/>
</dbReference>
<reference evidence="3 4" key="1">
    <citation type="submission" date="2016-10" db="EMBL/GenBank/DDBJ databases">
        <authorList>
            <person name="de Groot N.N."/>
        </authorList>
    </citation>
    <scope>NUCLEOTIDE SEQUENCE [LARGE SCALE GENOMIC DNA]</scope>
    <source>
        <strain evidence="3 4">CGMCC 1.6134</strain>
    </source>
</reference>
<dbReference type="PROSITE" id="PS50011">
    <property type="entry name" value="PROTEIN_KINASE_DOM"/>
    <property type="match status" value="1"/>
</dbReference>
<dbReference type="Gene3D" id="1.10.510.10">
    <property type="entry name" value="Transferase(Phosphotransferase) domain 1"/>
    <property type="match status" value="1"/>
</dbReference>
<sequence>MEKMNSQSKNQAFDLVPGTAWTGKWNQNPYKIIKTLGKGANGVVYLAHTRTGQKAVKIGEDKMSLTSEVNVLRAFSKVQGNVLGPSLLDVDDLIWKGEVYPFFCMEYLEGETLLDFAKKRGTEWIPVFMVQLLGDLDRLHQEGWIFGDLKPDNLIITGPPSRVRWFDVGGTTKQGRAVKEYTEFYDRGYWGLGDRKAEPSYDLFAAAMILIETAYPRRFDKPVGASSEKTLSLLRRYIQHSPPLAAYQNVLLRALKGEYPNAQLMKKDLIQTIEKKTSRKPPRNQQRTGNPRKSTQGRRGSAGSSKEKASYRPEIILTTSFLFLSSVLYFMGQWM</sequence>
<dbReference type="PANTHER" id="PTHR44167:SF24">
    <property type="entry name" value="SERINE_THREONINE-PROTEIN KINASE CHK2"/>
    <property type="match status" value="1"/>
</dbReference>
<name>A0A1I4PTY9_9BACI</name>
<dbReference type="GO" id="GO:0005524">
    <property type="term" value="F:ATP binding"/>
    <property type="evidence" value="ECO:0007669"/>
    <property type="project" value="InterPro"/>
</dbReference>
<dbReference type="SUPFAM" id="SSF56112">
    <property type="entry name" value="Protein kinase-like (PK-like)"/>
    <property type="match status" value="1"/>
</dbReference>
<dbReference type="OrthoDB" id="583109at2"/>
<feature type="compositionally biased region" description="Polar residues" evidence="1">
    <location>
        <begin position="283"/>
        <end position="304"/>
    </location>
</feature>
<keyword evidence="4" id="KW-1185">Reference proteome</keyword>
<evidence type="ECO:0000313" key="3">
    <source>
        <dbReference type="EMBL" id="SFM30943.1"/>
    </source>
</evidence>
<keyword evidence="3" id="KW-0723">Serine/threonine-protein kinase</keyword>
<dbReference type="Pfam" id="PF00069">
    <property type="entry name" value="Pkinase"/>
    <property type="match status" value="1"/>
</dbReference>
<dbReference type="PANTHER" id="PTHR44167">
    <property type="entry name" value="OVARIAN-SPECIFIC SERINE/THREONINE-PROTEIN KINASE LOK-RELATED"/>
    <property type="match status" value="1"/>
</dbReference>
<evidence type="ECO:0000259" key="2">
    <source>
        <dbReference type="PROSITE" id="PS50011"/>
    </source>
</evidence>
<dbReference type="AlphaFoldDB" id="A0A1I4PTY9"/>
<evidence type="ECO:0000313" key="4">
    <source>
        <dbReference type="Proteomes" id="UP000199668"/>
    </source>
</evidence>
<dbReference type="GO" id="GO:0005737">
    <property type="term" value="C:cytoplasm"/>
    <property type="evidence" value="ECO:0007669"/>
    <property type="project" value="TreeGrafter"/>
</dbReference>
<dbReference type="RefSeq" id="WP_090928169.1">
    <property type="nucleotide sequence ID" value="NZ_FOTY01000031.1"/>
</dbReference>
<dbReference type="InterPro" id="IPR000719">
    <property type="entry name" value="Prot_kinase_dom"/>
</dbReference>
<dbReference type="Proteomes" id="UP000199668">
    <property type="component" value="Unassembled WGS sequence"/>
</dbReference>
<dbReference type="STRING" id="266892.SAMN04488054_13118"/>
<dbReference type="EMBL" id="FOTY01000031">
    <property type="protein sequence ID" value="SFM30943.1"/>
    <property type="molecule type" value="Genomic_DNA"/>
</dbReference>